<keyword evidence="1" id="KW-0175">Coiled coil</keyword>
<organism evidence="2 3">
    <name type="scientific">Desmophyllum pertusum</name>
    <dbReference type="NCBI Taxonomy" id="174260"/>
    <lineage>
        <taxon>Eukaryota</taxon>
        <taxon>Metazoa</taxon>
        <taxon>Cnidaria</taxon>
        <taxon>Anthozoa</taxon>
        <taxon>Hexacorallia</taxon>
        <taxon>Scleractinia</taxon>
        <taxon>Caryophylliina</taxon>
        <taxon>Caryophylliidae</taxon>
        <taxon>Desmophyllum</taxon>
    </lineage>
</organism>
<comment type="caution">
    <text evidence="2">The sequence shown here is derived from an EMBL/GenBank/DDBJ whole genome shotgun (WGS) entry which is preliminary data.</text>
</comment>
<feature type="coiled-coil region" evidence="1">
    <location>
        <begin position="151"/>
        <end position="185"/>
    </location>
</feature>
<sequence length="195" mass="22392">MITELRQQSTWLNFTFEPHMAKFTGFDNTCDLSAVLGMLANASVFHTRIQTNAKDVRSQVRNEWGHCNFDHWTEPEFNNSFQLMETLVRSLGLPKADQDKELADLRDWETKGLTLCMGCPVDKDLMNLVSVEVTKLTQDVEAIAKSSADEAKKISEALQDTTEEINKFDQRITDIESRMEAERKEQLEKNPSFVR</sequence>
<dbReference type="Proteomes" id="UP001163046">
    <property type="component" value="Unassembled WGS sequence"/>
</dbReference>
<dbReference type="AlphaFoldDB" id="A0A9W9ZCD9"/>
<name>A0A9W9ZCD9_9CNID</name>
<keyword evidence="3" id="KW-1185">Reference proteome</keyword>
<reference evidence="2" key="1">
    <citation type="submission" date="2023-01" db="EMBL/GenBank/DDBJ databases">
        <title>Genome assembly of the deep-sea coral Lophelia pertusa.</title>
        <authorList>
            <person name="Herrera S."/>
            <person name="Cordes E."/>
        </authorList>
    </citation>
    <scope>NUCLEOTIDE SEQUENCE</scope>
    <source>
        <strain evidence="2">USNM1676648</strain>
        <tissue evidence="2">Polyp</tissue>
    </source>
</reference>
<dbReference type="EMBL" id="MU826363">
    <property type="protein sequence ID" value="KAJ7378760.1"/>
    <property type="molecule type" value="Genomic_DNA"/>
</dbReference>
<dbReference type="OrthoDB" id="5986132at2759"/>
<gene>
    <name evidence="2" type="ORF">OS493_021346</name>
</gene>
<accession>A0A9W9ZCD9</accession>
<proteinExistence type="predicted"/>
<evidence type="ECO:0000313" key="2">
    <source>
        <dbReference type="EMBL" id="KAJ7378760.1"/>
    </source>
</evidence>
<protein>
    <submittedName>
        <fullName evidence="2">Uncharacterized protein</fullName>
    </submittedName>
</protein>
<evidence type="ECO:0000313" key="3">
    <source>
        <dbReference type="Proteomes" id="UP001163046"/>
    </source>
</evidence>
<evidence type="ECO:0000256" key="1">
    <source>
        <dbReference type="SAM" id="Coils"/>
    </source>
</evidence>